<proteinExistence type="predicted"/>
<dbReference type="Gene3D" id="1.10.246.150">
    <property type="match status" value="1"/>
</dbReference>
<dbReference type="InterPro" id="IPR006450">
    <property type="entry name" value="Phage_HK97_gp6-like"/>
</dbReference>
<dbReference type="InterPro" id="IPR021146">
    <property type="entry name" value="Phage_gp6-like_head-tail"/>
</dbReference>
<organism evidence="1 2">
    <name type="scientific">Bacillus vallismortis</name>
    <dbReference type="NCBI Taxonomy" id="72361"/>
    <lineage>
        <taxon>Bacteria</taxon>
        <taxon>Bacillati</taxon>
        <taxon>Bacillota</taxon>
        <taxon>Bacilli</taxon>
        <taxon>Bacillales</taxon>
        <taxon>Bacillaceae</taxon>
        <taxon>Bacillus</taxon>
    </lineage>
</organism>
<dbReference type="NCBIfam" id="TIGR01560">
    <property type="entry name" value="put_DNA_pack"/>
    <property type="match status" value="1"/>
</dbReference>
<accession>A0AAP3CMW6</accession>
<dbReference type="RefSeq" id="WP_166849096.1">
    <property type="nucleotide sequence ID" value="NZ_JALAOH010000063.1"/>
</dbReference>
<comment type="caution">
    <text evidence="1">The sequence shown here is derived from an EMBL/GenBank/DDBJ whole genome shotgun (WGS) entry which is preliminary data.</text>
</comment>
<protein>
    <submittedName>
        <fullName evidence="1">Head-tail connector protein</fullName>
    </submittedName>
</protein>
<evidence type="ECO:0000313" key="2">
    <source>
        <dbReference type="Proteomes" id="UP001067121"/>
    </source>
</evidence>
<dbReference type="InterPro" id="IPR053746">
    <property type="entry name" value="Viral_HT_Connector_Assembly"/>
</dbReference>
<dbReference type="EMBL" id="JALAOH010000063">
    <property type="protein sequence ID" value="MCY8318482.1"/>
    <property type="molecule type" value="Genomic_DNA"/>
</dbReference>
<evidence type="ECO:0000313" key="1">
    <source>
        <dbReference type="EMBL" id="MCY8318482.1"/>
    </source>
</evidence>
<dbReference type="Pfam" id="PF05135">
    <property type="entry name" value="Phage_connect_1"/>
    <property type="match status" value="1"/>
</dbReference>
<sequence>MDSLSNIKLLLEIDNNTEDALLELYLKRARRFVINYCEIEENEISDNLLGVIEDIAVFKYRLKGVEATKAETRGGVSESYYDSLPSDIKLELDGYKIPHVTAGG</sequence>
<reference evidence="1" key="1">
    <citation type="submission" date="2022-02" db="EMBL/GenBank/DDBJ databases">
        <title>Crop Bioprotection Bacillus Genome Sequencing.</title>
        <authorList>
            <person name="Dunlap C."/>
        </authorList>
    </citation>
    <scope>NUCLEOTIDE SEQUENCE</scope>
    <source>
        <strain evidence="1">98-1</strain>
    </source>
</reference>
<name>A0AAP3CMW6_BACVA</name>
<dbReference type="AlphaFoldDB" id="A0AAP3CMW6"/>
<dbReference type="Proteomes" id="UP001067121">
    <property type="component" value="Unassembled WGS sequence"/>
</dbReference>
<gene>
    <name evidence="1" type="ORF">MOC71_17495</name>
</gene>